<gene>
    <name evidence="3" type="ORF">Ga0074812_12556</name>
</gene>
<dbReference type="InterPro" id="IPR003692">
    <property type="entry name" value="Hydantoinase_B"/>
</dbReference>
<dbReference type="Proteomes" id="UP000198802">
    <property type="component" value="Unassembled WGS sequence"/>
</dbReference>
<feature type="domain" description="Hydantoinase B/oxoprolinase" evidence="2">
    <location>
        <begin position="52"/>
        <end position="615"/>
    </location>
</feature>
<accession>A0A0S4QVQ7</accession>
<sequence length="743" mass="81875">MSQAENSDDKSLVERFLEDNVLFLGPDPEIMKNHKLAPESPRETQALAQFTDPEVVNLVRNKLQTACNESFEMVEQMGAAPGAKWGDLISGIWTSSGDLALSSMGGVLLFSVLTQHPVKFIVKYWADEPTVGIHEGDIFMHNDARYGNAHNTDQSLLIPVFHEGQLICFTGAVVHEGENGATEPGGMPSAAESPFDEGLKIPPLKVGENYTFRRDIMTFLQNSVREPKLQLEGMKAKLYAAMRMKDRVLDAIAEYGVDPVIATLRRTLTDTADEVRRRLRTWPDGTVRQNVFPDGTLRENCLVKIRLAMTKKDDELILDFRGSSPEFLNRANNTILSSMKGMLAQEFLTFVWPDLPRNQAVFEPMTVVTDPGSALNCSPDAPNAQCMMTFFPSFTAAQLAVPKFLYSAGERSTDIVAGWYNMIVTLIYGGINQHGELVGNVCADLNGMGGAARSNRDGEHAVAPIFAPMADIGEQELIEEEVPILKIVPNRVMRDNQGFGKFRGGQGYQQIATAKDSAMWGFMVCSIGSKFPSSHGIFGGYGPGTFPLCKIKNVDMFKVMDDQRELLRYTIEELMNDRPFPDATYSTHHMGLQFELAERGELYMLTQGAGGGYGDVLERAPEAVAADYRDGLVSLSTARDIYQVVLNPDTAAVDAEATSAARNAERAARLKRGKPFAEFVKDWETETPPADVPFFGSWGDPRLLFRGTPEDTCPADAIVPVMMPNPKDVRIAELEAKLAQLQG</sequence>
<dbReference type="PANTHER" id="PTHR11365:SF23">
    <property type="entry name" value="HYPOTHETICAL 5-OXOPROLINASE (EUROFUNG)-RELATED"/>
    <property type="match status" value="1"/>
</dbReference>
<dbReference type="InterPro" id="IPR045079">
    <property type="entry name" value="Oxoprolinase-like"/>
</dbReference>
<reference evidence="4" key="1">
    <citation type="submission" date="2015-11" db="EMBL/GenBank/DDBJ databases">
        <authorList>
            <person name="Varghese N."/>
        </authorList>
    </citation>
    <scope>NUCLEOTIDE SEQUENCE [LARGE SCALE GENOMIC DNA]</scope>
    <source>
        <strain evidence="4">DSM 45899</strain>
    </source>
</reference>
<dbReference type="RefSeq" id="WP_054571083.1">
    <property type="nucleotide sequence ID" value="NZ_FAOZ01000025.1"/>
</dbReference>
<keyword evidence="4" id="KW-1185">Reference proteome</keyword>
<proteinExistence type="predicted"/>
<dbReference type="GO" id="GO:0017168">
    <property type="term" value="F:5-oxoprolinase (ATP-hydrolyzing) activity"/>
    <property type="evidence" value="ECO:0007669"/>
    <property type="project" value="TreeGrafter"/>
</dbReference>
<dbReference type="Pfam" id="PF02538">
    <property type="entry name" value="Hydantoinase_B"/>
    <property type="match status" value="1"/>
</dbReference>
<organism evidence="3 4">
    <name type="scientific">Parafrankia irregularis</name>
    <dbReference type="NCBI Taxonomy" id="795642"/>
    <lineage>
        <taxon>Bacteria</taxon>
        <taxon>Bacillati</taxon>
        <taxon>Actinomycetota</taxon>
        <taxon>Actinomycetes</taxon>
        <taxon>Frankiales</taxon>
        <taxon>Frankiaceae</taxon>
        <taxon>Parafrankia</taxon>
    </lineage>
</organism>
<dbReference type="PANTHER" id="PTHR11365">
    <property type="entry name" value="5-OXOPROLINASE RELATED"/>
    <property type="match status" value="1"/>
</dbReference>
<evidence type="ECO:0000313" key="3">
    <source>
        <dbReference type="EMBL" id="CUU59166.1"/>
    </source>
</evidence>
<feature type="region of interest" description="Disordered" evidence="1">
    <location>
        <begin position="179"/>
        <end position="198"/>
    </location>
</feature>
<dbReference type="GO" id="GO:0006749">
    <property type="term" value="P:glutathione metabolic process"/>
    <property type="evidence" value="ECO:0007669"/>
    <property type="project" value="TreeGrafter"/>
</dbReference>
<dbReference type="EMBL" id="FAOZ01000025">
    <property type="protein sequence ID" value="CUU59166.1"/>
    <property type="molecule type" value="Genomic_DNA"/>
</dbReference>
<evidence type="ECO:0000313" key="4">
    <source>
        <dbReference type="Proteomes" id="UP000198802"/>
    </source>
</evidence>
<dbReference type="GO" id="GO:0005829">
    <property type="term" value="C:cytosol"/>
    <property type="evidence" value="ECO:0007669"/>
    <property type="project" value="TreeGrafter"/>
</dbReference>
<name>A0A0S4QVQ7_9ACTN</name>
<dbReference type="AlphaFoldDB" id="A0A0S4QVQ7"/>
<evidence type="ECO:0000256" key="1">
    <source>
        <dbReference type="SAM" id="MobiDB-lite"/>
    </source>
</evidence>
<evidence type="ECO:0000259" key="2">
    <source>
        <dbReference type="Pfam" id="PF02538"/>
    </source>
</evidence>
<protein>
    <submittedName>
        <fullName evidence="3">N-methylhydantoinase B/oxoprolinase/acetone carboxylase, alpha subunit</fullName>
    </submittedName>
</protein>